<name>A0A1C7EFM9_9BACL</name>
<reference evidence="2" key="1">
    <citation type="submission" date="2016-10" db="EMBL/GenBank/DDBJ databases">
        <authorList>
            <person name="See-Too W.S."/>
        </authorList>
    </citation>
    <scope>NUCLEOTIDE SEQUENCE</scope>
    <source>
        <strain evidence="2">DSM 22276</strain>
    </source>
</reference>
<dbReference type="EMBL" id="CP016543">
    <property type="protein sequence ID" value="ANU22660.1"/>
    <property type="molecule type" value="Genomic_DNA"/>
</dbReference>
<feature type="region of interest" description="Disordered" evidence="1">
    <location>
        <begin position="76"/>
        <end position="98"/>
    </location>
</feature>
<dbReference type="Proteomes" id="UP000092495">
    <property type="component" value="Chromosome"/>
</dbReference>
<feature type="compositionally biased region" description="Basic and acidic residues" evidence="1">
    <location>
        <begin position="78"/>
        <end position="98"/>
    </location>
</feature>
<organism evidence="2 3">
    <name type="scientific">Planococcus donghaensis</name>
    <dbReference type="NCBI Taxonomy" id="414778"/>
    <lineage>
        <taxon>Bacteria</taxon>
        <taxon>Bacillati</taxon>
        <taxon>Bacillota</taxon>
        <taxon>Bacilli</taxon>
        <taxon>Bacillales</taxon>
        <taxon>Caryophanaceae</taxon>
        <taxon>Planococcus</taxon>
    </lineage>
</organism>
<dbReference type="AlphaFoldDB" id="A0A1C7EFM9"/>
<proteinExistence type="predicted"/>
<dbReference type="KEGG" id="pdg:BCM40_04500"/>
<sequence length="118" mass="13059">MKSGSSRLASTGVRRTGEVAWFCHTARATYDPRSWLLELDNKKSGGAHVAPTGIRQSNEAALFAAQLGWLTTRGAGHRSLDNEKRKQPFSSEKREQKRGSCIIAASSFFIILLQPNHF</sequence>
<accession>A0A1C7EFM9</accession>
<evidence type="ECO:0000313" key="3">
    <source>
        <dbReference type="Proteomes" id="UP000092495"/>
    </source>
</evidence>
<evidence type="ECO:0000313" key="2">
    <source>
        <dbReference type="EMBL" id="ANU22660.1"/>
    </source>
</evidence>
<protein>
    <submittedName>
        <fullName evidence="2">Uncharacterized protein</fullName>
    </submittedName>
</protein>
<evidence type="ECO:0000256" key="1">
    <source>
        <dbReference type="SAM" id="MobiDB-lite"/>
    </source>
</evidence>
<gene>
    <name evidence="2" type="ORF">BCM40_04500</name>
</gene>
<keyword evidence="3" id="KW-1185">Reference proteome</keyword>